<name>A0ABD2INQ3_HETSC</name>
<reference evidence="1 2" key="1">
    <citation type="submission" date="2024-10" db="EMBL/GenBank/DDBJ databases">
        <authorList>
            <person name="Kim D."/>
        </authorList>
    </citation>
    <scope>NUCLEOTIDE SEQUENCE [LARGE SCALE GENOMIC DNA]</scope>
    <source>
        <strain evidence="1">Taebaek</strain>
    </source>
</reference>
<keyword evidence="2" id="KW-1185">Reference proteome</keyword>
<evidence type="ECO:0000313" key="2">
    <source>
        <dbReference type="Proteomes" id="UP001620645"/>
    </source>
</evidence>
<dbReference type="AlphaFoldDB" id="A0ABD2INQ3"/>
<gene>
    <name evidence="1" type="ORF">niasHS_011943</name>
</gene>
<dbReference type="EMBL" id="JBICCN010000279">
    <property type="protein sequence ID" value="KAL3081118.1"/>
    <property type="molecule type" value="Genomic_DNA"/>
</dbReference>
<protein>
    <submittedName>
        <fullName evidence="1">Uncharacterized protein</fullName>
    </submittedName>
</protein>
<dbReference type="Proteomes" id="UP001620645">
    <property type="component" value="Unassembled WGS sequence"/>
</dbReference>
<accession>A0ABD2INQ3</accession>
<evidence type="ECO:0000313" key="1">
    <source>
        <dbReference type="EMBL" id="KAL3081118.1"/>
    </source>
</evidence>
<comment type="caution">
    <text evidence="1">The sequence shown here is derived from an EMBL/GenBank/DDBJ whole genome shotgun (WGS) entry which is preliminary data.</text>
</comment>
<proteinExistence type="predicted"/>
<organism evidence="1 2">
    <name type="scientific">Heterodera schachtii</name>
    <name type="common">Sugarbeet cyst nematode worm</name>
    <name type="synonym">Tylenchus schachtii</name>
    <dbReference type="NCBI Taxonomy" id="97005"/>
    <lineage>
        <taxon>Eukaryota</taxon>
        <taxon>Metazoa</taxon>
        <taxon>Ecdysozoa</taxon>
        <taxon>Nematoda</taxon>
        <taxon>Chromadorea</taxon>
        <taxon>Rhabditida</taxon>
        <taxon>Tylenchina</taxon>
        <taxon>Tylenchomorpha</taxon>
        <taxon>Tylenchoidea</taxon>
        <taxon>Heteroderidae</taxon>
        <taxon>Heteroderinae</taxon>
        <taxon>Heterodera</taxon>
    </lineage>
</organism>
<sequence>MRPLVEQQLEPDECVDIEHARFCEASICTTDEVPNFAGIHWKCAEEQNAKECAERIKEIYEKKGELKNVSCQCHYGEEGEDFGNKKFTLQPPADPTDKVPMCKFGAINPTNKRGFAGIGVCKKDHHYCYAASCSIIVAQDELSFVVWSCAKKADDEICKELEQNVTSTLKDGKMSCECQFGARDVDLANEMMMLNQWLPLMP</sequence>